<dbReference type="Proteomes" id="UP000317770">
    <property type="component" value="Unassembled WGS sequence"/>
</dbReference>
<organism evidence="2 3">
    <name type="scientific">Peribacillus simplex</name>
    <dbReference type="NCBI Taxonomy" id="1478"/>
    <lineage>
        <taxon>Bacteria</taxon>
        <taxon>Bacillati</taxon>
        <taxon>Bacillota</taxon>
        <taxon>Bacilli</taxon>
        <taxon>Bacillales</taxon>
        <taxon>Bacillaceae</taxon>
        <taxon>Peribacillus</taxon>
    </lineage>
</organism>
<evidence type="ECO:0000313" key="3">
    <source>
        <dbReference type="Proteomes" id="UP000317770"/>
    </source>
</evidence>
<dbReference type="InterPro" id="IPR012947">
    <property type="entry name" value="tRNA_SAD"/>
</dbReference>
<evidence type="ECO:0000259" key="1">
    <source>
        <dbReference type="Pfam" id="PF07973"/>
    </source>
</evidence>
<dbReference type="InterPro" id="IPR018163">
    <property type="entry name" value="Thr/Ala-tRNA-synth_IIc_edit"/>
</dbReference>
<feature type="domain" description="Threonyl/alanyl tRNA synthetase SAD" evidence="1">
    <location>
        <begin position="1"/>
        <end position="25"/>
    </location>
</feature>
<comment type="caution">
    <text evidence="2">The sequence shown here is derived from an EMBL/GenBank/DDBJ whole genome shotgun (WGS) entry which is preliminary data.</text>
</comment>
<proteinExistence type="predicted"/>
<sequence length="36" mass="3510">PNTAVIGLFKIVSESGIGAGTRRIEAVTGAGDHGAS</sequence>
<gene>
    <name evidence="2" type="ORF">FQP34_27450</name>
</gene>
<feature type="non-terminal residue" evidence="2">
    <location>
        <position position="1"/>
    </location>
</feature>
<evidence type="ECO:0000313" key="2">
    <source>
        <dbReference type="EMBL" id="TVX75640.1"/>
    </source>
</evidence>
<name>A0A8B5XRE3_9BACI</name>
<dbReference type="AlphaFoldDB" id="A0A8B5XRE3"/>
<dbReference type="SUPFAM" id="SSF55186">
    <property type="entry name" value="ThrRS/AlaRS common domain"/>
    <property type="match status" value="1"/>
</dbReference>
<dbReference type="GO" id="GO:0043039">
    <property type="term" value="P:tRNA aminoacylation"/>
    <property type="evidence" value="ECO:0007669"/>
    <property type="project" value="InterPro"/>
</dbReference>
<accession>A0A8B5XRE3</accession>
<dbReference type="EMBL" id="VNKI01000028">
    <property type="protein sequence ID" value="TVX75640.1"/>
    <property type="molecule type" value="Genomic_DNA"/>
</dbReference>
<dbReference type="GO" id="GO:0005524">
    <property type="term" value="F:ATP binding"/>
    <property type="evidence" value="ECO:0007669"/>
    <property type="project" value="InterPro"/>
</dbReference>
<reference evidence="2 3" key="1">
    <citation type="submission" date="2019-07" db="EMBL/GenBank/DDBJ databases">
        <title>Genome assembly of Bacillus simplex strain GGC-P6A.</title>
        <authorList>
            <person name="Jennings M.E."/>
            <person name="Barton H.A."/>
        </authorList>
    </citation>
    <scope>NUCLEOTIDE SEQUENCE [LARGE SCALE GENOMIC DNA]</scope>
    <source>
        <strain evidence="2 3">GGC-P6A</strain>
    </source>
</reference>
<dbReference type="Pfam" id="PF07973">
    <property type="entry name" value="tRNA_SAD"/>
    <property type="match status" value="1"/>
</dbReference>
<protein>
    <recommendedName>
        <fullName evidence="1">Threonyl/alanyl tRNA synthetase SAD domain-containing protein</fullName>
    </recommendedName>
</protein>
<dbReference type="GO" id="GO:0004812">
    <property type="term" value="F:aminoacyl-tRNA ligase activity"/>
    <property type="evidence" value="ECO:0007669"/>
    <property type="project" value="InterPro"/>
</dbReference>